<dbReference type="PhylomeDB" id="A0A0G4EUJ1"/>
<feature type="chain" id="PRO_5005187649" description="FAD-binding PCMH-type domain-containing protein" evidence="1">
    <location>
        <begin position="31"/>
        <end position="236"/>
    </location>
</feature>
<evidence type="ECO:0000256" key="1">
    <source>
        <dbReference type="SAM" id="SignalP"/>
    </source>
</evidence>
<dbReference type="InParanoid" id="A0A0G4EUJ1"/>
<evidence type="ECO:0000313" key="2">
    <source>
        <dbReference type="EMBL" id="CEM01970.1"/>
    </source>
</evidence>
<dbReference type="VEuPathDB" id="CryptoDB:Vbra_8249"/>
<dbReference type="AlphaFoldDB" id="A0A0G4EUJ1"/>
<dbReference type="EMBL" id="CDMY01000314">
    <property type="protein sequence ID" value="CEM01970.1"/>
    <property type="molecule type" value="Genomic_DNA"/>
</dbReference>
<reference evidence="2 3" key="1">
    <citation type="submission" date="2014-11" db="EMBL/GenBank/DDBJ databases">
        <authorList>
            <person name="Zhu J."/>
            <person name="Qi W."/>
            <person name="Song R."/>
        </authorList>
    </citation>
    <scope>NUCLEOTIDE SEQUENCE [LARGE SCALE GENOMIC DNA]</scope>
</reference>
<evidence type="ECO:0008006" key="4">
    <source>
        <dbReference type="Google" id="ProtNLM"/>
    </source>
</evidence>
<gene>
    <name evidence="2" type="ORF">Vbra_8249</name>
</gene>
<accession>A0A0G4EUJ1</accession>
<proteinExistence type="predicted"/>
<evidence type="ECO:0000313" key="3">
    <source>
        <dbReference type="Proteomes" id="UP000041254"/>
    </source>
</evidence>
<protein>
    <recommendedName>
        <fullName evidence="4">FAD-binding PCMH-type domain-containing protein</fullName>
    </recommendedName>
</protein>
<keyword evidence="3" id="KW-1185">Reference proteome</keyword>
<keyword evidence="1" id="KW-0732">Signal</keyword>
<feature type="signal peptide" evidence="1">
    <location>
        <begin position="1"/>
        <end position="30"/>
    </location>
</feature>
<dbReference type="Proteomes" id="UP000041254">
    <property type="component" value="Unassembled WGS sequence"/>
</dbReference>
<organism evidence="2 3">
    <name type="scientific">Vitrella brassicaformis (strain CCMP3155)</name>
    <dbReference type="NCBI Taxonomy" id="1169540"/>
    <lineage>
        <taxon>Eukaryota</taxon>
        <taxon>Sar</taxon>
        <taxon>Alveolata</taxon>
        <taxon>Colpodellida</taxon>
        <taxon>Vitrellaceae</taxon>
        <taxon>Vitrella</taxon>
    </lineage>
</organism>
<name>A0A0G4EUJ1_VITBC</name>
<sequence length="236" mass="24466">MRSSVLSPAALRLVVSLAAFPPWLVPLCAASGAGLLRPNTAPTLTSANDTAAGAEKRRLHPPHVECVCSEDQFIMDGCANTGIPTLTDLRSQIGIVSELAWSNTTVSADGVVVVAKIGDVVVGELDGSVTVVQVTIPDDADGILTAEGFVTPDGETITTVQLIRFGPFGLFIGITVMFNEGGTMRAAQTGAQCAVRRVQCLEDFDCLLLDLEPQGVCGNNFLCASDQAPVGPGLGL</sequence>